<proteinExistence type="predicted"/>
<evidence type="ECO:0000313" key="3">
    <source>
        <dbReference type="Proteomes" id="UP001476798"/>
    </source>
</evidence>
<name>A0ABV0Q041_9TELE</name>
<keyword evidence="1" id="KW-0812">Transmembrane</keyword>
<organism evidence="2 3">
    <name type="scientific">Goodea atripinnis</name>
    <dbReference type="NCBI Taxonomy" id="208336"/>
    <lineage>
        <taxon>Eukaryota</taxon>
        <taxon>Metazoa</taxon>
        <taxon>Chordata</taxon>
        <taxon>Craniata</taxon>
        <taxon>Vertebrata</taxon>
        <taxon>Euteleostomi</taxon>
        <taxon>Actinopterygii</taxon>
        <taxon>Neopterygii</taxon>
        <taxon>Teleostei</taxon>
        <taxon>Neoteleostei</taxon>
        <taxon>Acanthomorphata</taxon>
        <taxon>Ovalentaria</taxon>
        <taxon>Atherinomorphae</taxon>
        <taxon>Cyprinodontiformes</taxon>
        <taxon>Goodeidae</taxon>
        <taxon>Goodea</taxon>
    </lineage>
</organism>
<dbReference type="EMBL" id="JAHRIO010092237">
    <property type="protein sequence ID" value="MEQ2189155.1"/>
    <property type="molecule type" value="Genomic_DNA"/>
</dbReference>
<dbReference type="Proteomes" id="UP001476798">
    <property type="component" value="Unassembled WGS sequence"/>
</dbReference>
<keyword evidence="3" id="KW-1185">Reference proteome</keyword>
<sequence>WNIRTCHGSADVSEAFDNFLHIACLLSCFFFCHVSTKALRNEDKLTKQDLKRRFGHLLSFKSLKSDFNKRQWRRKRKMKKSKTVREKMEKGFAFMLFFLFEKHFPS</sequence>
<gene>
    <name evidence="2" type="ORF">GOODEAATRI_022342</name>
</gene>
<keyword evidence="1" id="KW-0472">Membrane</keyword>
<keyword evidence="1" id="KW-1133">Transmembrane helix</keyword>
<comment type="caution">
    <text evidence="2">The sequence shown here is derived from an EMBL/GenBank/DDBJ whole genome shotgun (WGS) entry which is preliminary data.</text>
</comment>
<reference evidence="2 3" key="1">
    <citation type="submission" date="2021-06" db="EMBL/GenBank/DDBJ databases">
        <authorList>
            <person name="Palmer J.M."/>
        </authorList>
    </citation>
    <scope>NUCLEOTIDE SEQUENCE [LARGE SCALE GENOMIC DNA]</scope>
    <source>
        <strain evidence="2 3">GA_2019</strain>
        <tissue evidence="2">Muscle</tissue>
    </source>
</reference>
<evidence type="ECO:0000256" key="1">
    <source>
        <dbReference type="SAM" id="Phobius"/>
    </source>
</evidence>
<protein>
    <submittedName>
        <fullName evidence="2">Uncharacterized protein</fullName>
    </submittedName>
</protein>
<accession>A0ABV0Q041</accession>
<feature type="non-terminal residue" evidence="2">
    <location>
        <position position="1"/>
    </location>
</feature>
<feature type="transmembrane region" description="Helical" evidence="1">
    <location>
        <begin position="19"/>
        <end position="39"/>
    </location>
</feature>
<evidence type="ECO:0000313" key="2">
    <source>
        <dbReference type="EMBL" id="MEQ2189155.1"/>
    </source>
</evidence>